<feature type="domain" description="Response regulatory" evidence="6">
    <location>
        <begin position="2"/>
        <end position="126"/>
    </location>
</feature>
<evidence type="ECO:0000259" key="6">
    <source>
        <dbReference type="PROSITE" id="PS50110"/>
    </source>
</evidence>
<dbReference type="Proteomes" id="UP000249634">
    <property type="component" value="Chromosome 1"/>
</dbReference>
<dbReference type="AlphaFoldDB" id="A0A2X3UGI7"/>
<dbReference type="PROSITE" id="PS50930">
    <property type="entry name" value="HTH_LYTTR"/>
    <property type="match status" value="1"/>
</dbReference>
<keyword evidence="2" id="KW-0902">Two-component regulatory system</keyword>
<dbReference type="SMART" id="SM00448">
    <property type="entry name" value="REC"/>
    <property type="match status" value="1"/>
</dbReference>
<evidence type="ECO:0000256" key="5">
    <source>
        <dbReference type="PROSITE-ProRule" id="PRU00169"/>
    </source>
</evidence>
<evidence type="ECO:0000259" key="7">
    <source>
        <dbReference type="PROSITE" id="PS50930"/>
    </source>
</evidence>
<dbReference type="RefSeq" id="WP_111679174.1">
    <property type="nucleotide sequence ID" value="NZ_BPPS01000002.1"/>
</dbReference>
<comment type="function">
    <text evidence="4">Required for high-level post-exponential phase expression of a series of secreted proteins.</text>
</comment>
<dbReference type="GO" id="GO:0003677">
    <property type="term" value="F:DNA binding"/>
    <property type="evidence" value="ECO:0007669"/>
    <property type="project" value="InterPro"/>
</dbReference>
<organism evidence="8 9">
    <name type="scientific">Streptococcus thermophilus</name>
    <dbReference type="NCBI Taxonomy" id="1308"/>
    <lineage>
        <taxon>Bacteria</taxon>
        <taxon>Bacillati</taxon>
        <taxon>Bacillota</taxon>
        <taxon>Bacilli</taxon>
        <taxon>Lactobacillales</taxon>
        <taxon>Streptococcaceae</taxon>
        <taxon>Streptococcus</taxon>
    </lineage>
</organism>
<evidence type="ECO:0000256" key="2">
    <source>
        <dbReference type="ARBA" id="ARBA00023012"/>
    </source>
</evidence>
<dbReference type="Pfam" id="PF04397">
    <property type="entry name" value="LytTR"/>
    <property type="match status" value="1"/>
</dbReference>
<gene>
    <name evidence="8" type="primary">spiR2</name>
    <name evidence="8" type="ORF">NCTC12958_00225</name>
</gene>
<dbReference type="GO" id="GO:0000156">
    <property type="term" value="F:phosphorelay response regulator activity"/>
    <property type="evidence" value="ECO:0007669"/>
    <property type="project" value="InterPro"/>
</dbReference>
<evidence type="ECO:0000313" key="8">
    <source>
        <dbReference type="EMBL" id="SQF24055.1"/>
    </source>
</evidence>
<dbReference type="SMART" id="SM00850">
    <property type="entry name" value="LytTR"/>
    <property type="match status" value="1"/>
</dbReference>
<dbReference type="Pfam" id="PF00072">
    <property type="entry name" value="Response_reg"/>
    <property type="match status" value="1"/>
</dbReference>
<evidence type="ECO:0000313" key="9">
    <source>
        <dbReference type="Proteomes" id="UP000249634"/>
    </source>
</evidence>
<dbReference type="InterPro" id="IPR001789">
    <property type="entry name" value="Sig_transdc_resp-reg_receiver"/>
</dbReference>
<name>A0A2X3UGI7_STRTR</name>
<dbReference type="InterPro" id="IPR046947">
    <property type="entry name" value="LytR-like"/>
</dbReference>
<keyword evidence="3" id="KW-0010">Activator</keyword>
<feature type="modified residue" description="4-aspartylphosphate" evidence="5">
    <location>
        <position position="59"/>
    </location>
</feature>
<sequence>MNIFIIEDDFMQQARIEKIITKLLEKHNIVPKKFEISGKPHQLLQAIEEKGVHQLFFLDIEIKEDELKGLQVAKQIREIDPYASIVFVTTHSEFMPLSFRYQVSALDYIDKELGVTEFESRIEAALLHTHNKDNSAVSDDSFYFKSKYAQVQYPFNEVYYIETSPRPHRVILYTKTDRMEFTASLSDILKQDKRLVQCHRSFAINPRNVVKVDRNEKQIYFPNGATCFISRQKLESTLAVIDRLHR</sequence>
<keyword evidence="1" id="KW-0963">Cytoplasm</keyword>
<dbReference type="SUPFAM" id="SSF52172">
    <property type="entry name" value="CheY-like"/>
    <property type="match status" value="1"/>
</dbReference>
<dbReference type="PROSITE" id="PS50110">
    <property type="entry name" value="RESPONSE_REGULATORY"/>
    <property type="match status" value="1"/>
</dbReference>
<reference evidence="8 9" key="1">
    <citation type="submission" date="2018-06" db="EMBL/GenBank/DDBJ databases">
        <authorList>
            <consortium name="Pathogen Informatics"/>
            <person name="Doyle S."/>
        </authorList>
    </citation>
    <scope>NUCLEOTIDE SEQUENCE [LARGE SCALE GENOMIC DNA]</scope>
    <source>
        <strain evidence="8 9">NCTC12958</strain>
    </source>
</reference>
<dbReference type="InterPro" id="IPR007492">
    <property type="entry name" value="LytTR_DNA-bd_dom"/>
</dbReference>
<dbReference type="PANTHER" id="PTHR37299">
    <property type="entry name" value="TRANSCRIPTIONAL REGULATOR-RELATED"/>
    <property type="match status" value="1"/>
</dbReference>
<evidence type="ECO:0000256" key="3">
    <source>
        <dbReference type="ARBA" id="ARBA00023159"/>
    </source>
</evidence>
<dbReference type="InterPro" id="IPR011006">
    <property type="entry name" value="CheY-like_superfamily"/>
</dbReference>
<accession>A0A2X3UGI7</accession>
<dbReference type="PANTHER" id="PTHR37299:SF3">
    <property type="entry name" value="STAGE 0 SPORULATION PROTEIN A HOMOLOG"/>
    <property type="match status" value="1"/>
</dbReference>
<feature type="domain" description="HTH LytTR-type" evidence="7">
    <location>
        <begin position="142"/>
        <end position="234"/>
    </location>
</feature>
<dbReference type="EMBL" id="LS483339">
    <property type="protein sequence ID" value="SQF24055.1"/>
    <property type="molecule type" value="Genomic_DNA"/>
</dbReference>
<keyword evidence="5" id="KW-0597">Phosphoprotein</keyword>
<proteinExistence type="predicted"/>
<evidence type="ECO:0000256" key="1">
    <source>
        <dbReference type="ARBA" id="ARBA00022490"/>
    </source>
</evidence>
<dbReference type="Gene3D" id="2.40.50.1020">
    <property type="entry name" value="LytTr DNA-binding domain"/>
    <property type="match status" value="1"/>
</dbReference>
<evidence type="ECO:0000256" key="4">
    <source>
        <dbReference type="ARBA" id="ARBA00037164"/>
    </source>
</evidence>
<dbReference type="Gene3D" id="3.40.50.2300">
    <property type="match status" value="1"/>
</dbReference>
<protein>
    <submittedName>
        <fullName evidence="8">Response regulator</fullName>
    </submittedName>
</protein>
<dbReference type="CDD" id="cd17533">
    <property type="entry name" value="REC_LytTR_AgrA-like"/>
    <property type="match status" value="1"/>
</dbReference>